<evidence type="ECO:0000256" key="9">
    <source>
        <dbReference type="ARBA" id="ARBA00023159"/>
    </source>
</evidence>
<evidence type="ECO:0000256" key="10">
    <source>
        <dbReference type="ARBA" id="ARBA00023163"/>
    </source>
</evidence>
<dbReference type="SMART" id="SM00015">
    <property type="entry name" value="IQ"/>
    <property type="match status" value="2"/>
</dbReference>
<evidence type="ECO:0000256" key="1">
    <source>
        <dbReference type="ARBA" id="ARBA00004123"/>
    </source>
</evidence>
<dbReference type="PROSITE" id="PS50096">
    <property type="entry name" value="IQ"/>
    <property type="match status" value="2"/>
</dbReference>
<organism evidence="12">
    <name type="scientific">Glycine max</name>
    <name type="common">Soybean</name>
    <name type="synonym">Glycine hispida</name>
    <dbReference type="NCBI Taxonomy" id="3847"/>
    <lineage>
        <taxon>Eukaryota</taxon>
        <taxon>Viridiplantae</taxon>
        <taxon>Streptophyta</taxon>
        <taxon>Embryophyta</taxon>
        <taxon>Tracheophyta</taxon>
        <taxon>Spermatophyta</taxon>
        <taxon>Magnoliopsida</taxon>
        <taxon>eudicotyledons</taxon>
        <taxon>Gunneridae</taxon>
        <taxon>Pentapetalae</taxon>
        <taxon>rosids</taxon>
        <taxon>fabids</taxon>
        <taxon>Fabales</taxon>
        <taxon>Fabaceae</taxon>
        <taxon>Papilionoideae</taxon>
        <taxon>50 kb inversion clade</taxon>
        <taxon>NPAAA clade</taxon>
        <taxon>indigoferoid/millettioid clade</taxon>
        <taxon>Phaseoleae</taxon>
        <taxon>Glycine</taxon>
        <taxon>Glycine subgen. Soja</taxon>
    </lineage>
</organism>
<evidence type="ECO:0000256" key="11">
    <source>
        <dbReference type="ARBA" id="ARBA00023242"/>
    </source>
</evidence>
<evidence type="ECO:0000256" key="8">
    <source>
        <dbReference type="ARBA" id="ARBA00023125"/>
    </source>
</evidence>
<keyword evidence="8" id="KW-0238">DNA-binding</keyword>
<evidence type="ECO:0000256" key="5">
    <source>
        <dbReference type="ARBA" id="ARBA00022860"/>
    </source>
</evidence>
<dbReference type="GO" id="GO:0003677">
    <property type="term" value="F:DNA binding"/>
    <property type="evidence" value="ECO:0007669"/>
    <property type="project" value="UniProtKB-KW"/>
</dbReference>
<dbReference type="GO" id="GO:0005634">
    <property type="term" value="C:nucleus"/>
    <property type="evidence" value="ECO:0007669"/>
    <property type="project" value="UniProtKB-SubCell"/>
</dbReference>
<keyword evidence="4" id="KW-0106">Calcium</keyword>
<dbReference type="SUPFAM" id="SSF52540">
    <property type="entry name" value="P-loop containing nucleoside triphosphate hydrolases"/>
    <property type="match status" value="1"/>
</dbReference>
<proteinExistence type="evidence at transcript level"/>
<dbReference type="InterPro" id="IPR027417">
    <property type="entry name" value="P-loop_NTPase"/>
</dbReference>
<dbReference type="AlphaFoldDB" id="C6TFZ3"/>
<protein>
    <submittedName>
        <fullName evidence="12">Uncharacterized protein</fullName>
    </submittedName>
</protein>
<keyword evidence="10" id="KW-0804">Transcription</keyword>
<sequence>MSKLAFRNSREYNSAASAALSIQKKYRGWKGRKDFLALRKKVVKIQAHVRGYQVRKHYKVIWAVGILDKVVLRWRRKGAGLRGFRQEMDTNENENEDEDILKVFRKQKVDVEIEEAVSRVLSMVDSPDAREQYHRMLEKYRQAKAELAGTSDEASLSTSVGDDLFIDDFYPFP</sequence>
<keyword evidence="11" id="KW-0539">Nucleus</keyword>
<evidence type="ECO:0000256" key="6">
    <source>
        <dbReference type="ARBA" id="ARBA00023015"/>
    </source>
</evidence>
<dbReference type="Pfam" id="PF00612">
    <property type="entry name" value="IQ"/>
    <property type="match status" value="2"/>
</dbReference>
<evidence type="ECO:0000256" key="4">
    <source>
        <dbReference type="ARBA" id="ARBA00022837"/>
    </source>
</evidence>
<dbReference type="GO" id="GO:0006355">
    <property type="term" value="P:regulation of DNA-templated transcription"/>
    <property type="evidence" value="ECO:0007669"/>
    <property type="project" value="UniProtKB-ARBA"/>
</dbReference>
<keyword evidence="5" id="KW-0112">Calmodulin-binding</keyword>
<dbReference type="Gene3D" id="1.20.5.190">
    <property type="match status" value="1"/>
</dbReference>
<evidence type="ECO:0000256" key="7">
    <source>
        <dbReference type="ARBA" id="ARBA00023043"/>
    </source>
</evidence>
<dbReference type="EMBL" id="BT096537">
    <property type="protein sequence ID" value="ACU20745.1"/>
    <property type="molecule type" value="mRNA"/>
</dbReference>
<evidence type="ECO:0000256" key="2">
    <source>
        <dbReference type="ARBA" id="ARBA00008267"/>
    </source>
</evidence>
<keyword evidence="3" id="KW-0677">Repeat</keyword>
<keyword evidence="6" id="KW-0805">Transcription regulation</keyword>
<reference evidence="12" key="1">
    <citation type="submission" date="2009-08" db="EMBL/GenBank/DDBJ databases">
        <authorList>
            <person name="Cheung F."/>
            <person name="Xiao Y."/>
            <person name="Chan A."/>
            <person name="Moskal W."/>
            <person name="Town C.D."/>
        </authorList>
    </citation>
    <scope>NUCLEOTIDE SEQUENCE</scope>
</reference>
<dbReference type="GO" id="GO:0005516">
    <property type="term" value="F:calmodulin binding"/>
    <property type="evidence" value="ECO:0007669"/>
    <property type="project" value="UniProtKB-KW"/>
</dbReference>
<comment type="subcellular location">
    <subcellularLocation>
        <location evidence="1">Nucleus</location>
    </subcellularLocation>
</comment>
<comment type="similarity">
    <text evidence="2">Belongs to the CAMTA family.</text>
</comment>
<dbReference type="InterPro" id="IPR000048">
    <property type="entry name" value="IQ_motif_EF-hand-BS"/>
</dbReference>
<name>C6TFZ3_SOYBN</name>
<dbReference type="FunFam" id="1.20.5.190:FF:000003">
    <property type="entry name" value="Calmodulin-binding transcription activator 2"/>
    <property type="match status" value="1"/>
</dbReference>
<dbReference type="PANTHER" id="PTHR23335:SF1">
    <property type="entry name" value="CALMODULIN-BINDING TRANSCRIPTION ACTIVATOR, ISOFORM F"/>
    <property type="match status" value="1"/>
</dbReference>
<dbReference type="ExpressionAtlas" id="C6TFZ3">
    <property type="expression patterns" value="baseline and differential"/>
</dbReference>
<keyword evidence="9" id="KW-0010">Activator</keyword>
<accession>C6TFZ3</accession>
<evidence type="ECO:0000313" key="12">
    <source>
        <dbReference type="EMBL" id="ACU20745.1"/>
    </source>
</evidence>
<keyword evidence="7" id="KW-0040">ANK repeat</keyword>
<evidence type="ECO:0000256" key="3">
    <source>
        <dbReference type="ARBA" id="ARBA00022737"/>
    </source>
</evidence>
<dbReference type="PANTHER" id="PTHR23335">
    <property type="entry name" value="CALMODULIN-BINDING TRANSCRIPTION ACTIVATOR CAMTA"/>
    <property type="match status" value="1"/>
</dbReference>